<evidence type="ECO:0000256" key="1">
    <source>
        <dbReference type="ARBA" id="ARBA00022723"/>
    </source>
</evidence>
<dbReference type="InterPro" id="IPR001293">
    <property type="entry name" value="Znf_TRAF"/>
</dbReference>
<keyword evidence="5" id="KW-0175">Coiled coil</keyword>
<evidence type="ECO:0000256" key="4">
    <source>
        <dbReference type="PROSITE-ProRule" id="PRU00207"/>
    </source>
</evidence>
<keyword evidence="1 4" id="KW-0479">Metal-binding</keyword>
<feature type="domain" description="TRAF-type" evidence="6">
    <location>
        <begin position="155"/>
        <end position="201"/>
    </location>
</feature>
<dbReference type="Proteomes" id="UP001165289">
    <property type="component" value="Unassembled WGS sequence"/>
</dbReference>
<reference evidence="7 8" key="1">
    <citation type="journal article" date="2023" name="BMC Biol.">
        <title>The compact genome of the sponge Oopsacas minuta (Hexactinellida) is lacking key metazoan core genes.</title>
        <authorList>
            <person name="Santini S."/>
            <person name="Schenkelaars Q."/>
            <person name="Jourda C."/>
            <person name="Duchesne M."/>
            <person name="Belahbib H."/>
            <person name="Rocher C."/>
            <person name="Selva M."/>
            <person name="Riesgo A."/>
            <person name="Vervoort M."/>
            <person name="Leys S.P."/>
            <person name="Kodjabachian L."/>
            <person name="Le Bivic A."/>
            <person name="Borchiellini C."/>
            <person name="Claverie J.M."/>
            <person name="Renard E."/>
        </authorList>
    </citation>
    <scope>NUCLEOTIDE SEQUENCE [LARGE SCALE GENOMIC DNA]</scope>
    <source>
        <strain evidence="7">SPO-2</strain>
    </source>
</reference>
<dbReference type="Gene3D" id="3.30.40.10">
    <property type="entry name" value="Zinc/RING finger domain, C3HC4 (zinc finger)"/>
    <property type="match status" value="2"/>
</dbReference>
<dbReference type="AlphaFoldDB" id="A0AAV7K8W1"/>
<feature type="coiled-coil region" evidence="5">
    <location>
        <begin position="230"/>
        <end position="257"/>
    </location>
</feature>
<evidence type="ECO:0000256" key="3">
    <source>
        <dbReference type="ARBA" id="ARBA00022833"/>
    </source>
</evidence>
<evidence type="ECO:0000256" key="5">
    <source>
        <dbReference type="SAM" id="Coils"/>
    </source>
</evidence>
<dbReference type="GO" id="GO:0008270">
    <property type="term" value="F:zinc ion binding"/>
    <property type="evidence" value="ECO:0007669"/>
    <property type="project" value="UniProtKB-KW"/>
</dbReference>
<evidence type="ECO:0000259" key="6">
    <source>
        <dbReference type="PROSITE" id="PS50145"/>
    </source>
</evidence>
<feature type="zinc finger region" description="TRAF-type" evidence="4">
    <location>
        <begin position="155"/>
        <end position="201"/>
    </location>
</feature>
<evidence type="ECO:0000256" key="2">
    <source>
        <dbReference type="ARBA" id="ARBA00022771"/>
    </source>
</evidence>
<proteinExistence type="predicted"/>
<dbReference type="PANTHER" id="PTHR10131:SF157">
    <property type="entry name" value="RECEPTOR-ASSOCIATED FACTOR, PUTATIVE-RELATED"/>
    <property type="match status" value="1"/>
</dbReference>
<dbReference type="Pfam" id="PF02176">
    <property type="entry name" value="zf-TRAF"/>
    <property type="match status" value="1"/>
</dbReference>
<organism evidence="7 8">
    <name type="scientific">Oopsacas minuta</name>
    <dbReference type="NCBI Taxonomy" id="111878"/>
    <lineage>
        <taxon>Eukaryota</taxon>
        <taxon>Metazoa</taxon>
        <taxon>Porifera</taxon>
        <taxon>Hexactinellida</taxon>
        <taxon>Hexasterophora</taxon>
        <taxon>Lyssacinosida</taxon>
        <taxon>Leucopsacidae</taxon>
        <taxon>Oopsacas</taxon>
    </lineage>
</organism>
<feature type="domain" description="TRAF-type" evidence="6">
    <location>
        <begin position="100"/>
        <end position="143"/>
    </location>
</feature>
<dbReference type="SUPFAM" id="SSF49599">
    <property type="entry name" value="TRAF domain-like"/>
    <property type="match status" value="2"/>
</dbReference>
<comment type="caution">
    <text evidence="7">The sequence shown here is derived from an EMBL/GenBank/DDBJ whole genome shotgun (WGS) entry which is preliminary data.</text>
</comment>
<keyword evidence="3 4" id="KW-0862">Zinc</keyword>
<dbReference type="GO" id="GO:0043122">
    <property type="term" value="P:regulation of canonical NF-kappaB signal transduction"/>
    <property type="evidence" value="ECO:0007669"/>
    <property type="project" value="TreeGrafter"/>
</dbReference>
<protein>
    <submittedName>
        <fullName evidence="7">TNF receptor-associated factor 4-like</fullName>
    </submittedName>
</protein>
<keyword evidence="2 4" id="KW-0863">Zinc-finger</keyword>
<evidence type="ECO:0000313" key="8">
    <source>
        <dbReference type="Proteomes" id="UP001165289"/>
    </source>
</evidence>
<evidence type="ECO:0000313" key="7">
    <source>
        <dbReference type="EMBL" id="KAI6657677.1"/>
    </source>
</evidence>
<dbReference type="PANTHER" id="PTHR10131">
    <property type="entry name" value="TNF RECEPTOR ASSOCIATED FACTOR"/>
    <property type="match status" value="1"/>
</dbReference>
<gene>
    <name evidence="7" type="ORF">LOD99_420</name>
</gene>
<dbReference type="EMBL" id="JAKMXF010000111">
    <property type="protein sequence ID" value="KAI6657677.1"/>
    <property type="molecule type" value="Genomic_DNA"/>
</dbReference>
<accession>A0AAV7K8W1</accession>
<keyword evidence="8" id="KW-1185">Reference proteome</keyword>
<feature type="zinc finger region" description="TRAF-type" evidence="4">
    <location>
        <begin position="100"/>
        <end position="143"/>
    </location>
</feature>
<name>A0AAV7K8W1_9METZ</name>
<dbReference type="InterPro" id="IPR013083">
    <property type="entry name" value="Znf_RING/FYVE/PHD"/>
</dbReference>
<dbReference type="PROSITE" id="PS50145">
    <property type="entry name" value="ZF_TRAF"/>
    <property type="match status" value="2"/>
</dbReference>
<sequence>MIICCISEKDGTLRGYKLEFLKEEIPHCFKGFVICTICEGIMRDACGVGKPQVFMCAVCANEKTTISLPPNRNVIHMMVVYCPLKSRGCGWEGTLQSADTHLDECGYFHIGCELSCGIMLERSEMETHLTKYCPFREIVCEYCSENHKETNTNLHLETCIKLPIQCSNECGVIIERIDMENHIEETCPNTRLDCEYKKYGCDVIVLRNEVDKHKLENRLMHIELIMQSGMQKQTEELDKVNQENESIKQQLELVIEKNESQKTILCKLTEDYYSLKDELNELKAECKKDSEITGKNQGKFLDETFKPLVERVELVHRNNNLLQAKVSDKINSDKIVALTSNCMDLQYLTVFQQKKTFKLTEISERGWKCLFENWEELKSSKVRILTINYDHVSNDNNELVVRFTGRFSASEYSNATVNICVVLLNNTRDIMQKIYRSTVKFRQDDNVNVNNPTLPLIKYSSLLSPTKKTNKIAYSVLADIPMLEIRKEGVCINDCIYIQVYYD</sequence>
<keyword evidence="7" id="KW-0675">Receptor</keyword>